<evidence type="ECO:0008006" key="4">
    <source>
        <dbReference type="Google" id="ProtNLM"/>
    </source>
</evidence>
<dbReference type="GeneID" id="14874853"/>
<organism evidence="2 3">
    <name type="scientific">Cavenderia fasciculata</name>
    <name type="common">Slime mold</name>
    <name type="synonym">Dictyostelium fasciculatum</name>
    <dbReference type="NCBI Taxonomy" id="261658"/>
    <lineage>
        <taxon>Eukaryota</taxon>
        <taxon>Amoebozoa</taxon>
        <taxon>Evosea</taxon>
        <taxon>Eumycetozoa</taxon>
        <taxon>Dictyostelia</taxon>
        <taxon>Acytosteliales</taxon>
        <taxon>Cavenderiaceae</taxon>
        <taxon>Cavenderia</taxon>
    </lineage>
</organism>
<feature type="chain" id="PRO_5003315466" description="Transmembrane protein" evidence="1">
    <location>
        <begin position="21"/>
        <end position="580"/>
    </location>
</feature>
<gene>
    <name evidence="2" type="ORF">DFA_04941</name>
</gene>
<dbReference type="AlphaFoldDB" id="F4PML4"/>
<dbReference type="Proteomes" id="UP000007797">
    <property type="component" value="Unassembled WGS sequence"/>
</dbReference>
<evidence type="ECO:0000256" key="1">
    <source>
        <dbReference type="SAM" id="SignalP"/>
    </source>
</evidence>
<keyword evidence="1" id="KW-0732">Signal</keyword>
<evidence type="ECO:0000313" key="2">
    <source>
        <dbReference type="EMBL" id="EGG22811.1"/>
    </source>
</evidence>
<name>F4PML4_CACFS</name>
<reference evidence="3" key="1">
    <citation type="journal article" date="2011" name="Genome Res.">
        <title>Phylogeny-wide analysis of social amoeba genomes highlights ancient origins for complex intercellular communication.</title>
        <authorList>
            <person name="Heidel A.J."/>
            <person name="Lawal H.M."/>
            <person name="Felder M."/>
            <person name="Schilde C."/>
            <person name="Helps N.R."/>
            <person name="Tunggal B."/>
            <person name="Rivero F."/>
            <person name="John U."/>
            <person name="Schleicher M."/>
            <person name="Eichinger L."/>
            <person name="Platzer M."/>
            <person name="Noegel A.A."/>
            <person name="Schaap P."/>
            <person name="Gloeckner G."/>
        </authorList>
    </citation>
    <scope>NUCLEOTIDE SEQUENCE [LARGE SCALE GENOMIC DNA]</scope>
    <source>
        <strain evidence="3">SH3</strain>
    </source>
</reference>
<dbReference type="KEGG" id="dfa:DFA_04941"/>
<accession>F4PML4</accession>
<feature type="signal peptide" evidence="1">
    <location>
        <begin position="1"/>
        <end position="20"/>
    </location>
</feature>
<evidence type="ECO:0000313" key="3">
    <source>
        <dbReference type="Proteomes" id="UP000007797"/>
    </source>
</evidence>
<dbReference type="EMBL" id="GL883008">
    <property type="protein sequence ID" value="EGG22811.1"/>
    <property type="molecule type" value="Genomic_DNA"/>
</dbReference>
<protein>
    <recommendedName>
        <fullName evidence="4">Transmembrane protein</fullName>
    </recommendedName>
</protein>
<dbReference type="RefSeq" id="XP_004360662.1">
    <property type="nucleotide sequence ID" value="XM_004360605.1"/>
</dbReference>
<proteinExistence type="predicted"/>
<sequence>MKSLILLLISILCILGVASSQRIVNTHKPSTSVKFSPVAIFVPSDCKYGCDYFDKENWLGAELPESGQTIYIDYSNTEFQGQQYIYAKSQIYGLTLNLTSSLKTNSIVFQLSVSSKIGALFSIGSDIELYPNTVLVANDYVWFDHGQLNIDSNAELISFGNTIFGPDTTIFLNSTAALSTHAQAEIFGNVVGPHGMLEFFGNTSLVSSSFQVGVLTFNDTLQIAQKSIGNIAILQSDNGALSITSSTVFALTVTIAENVTLVTSNFEIAGVQTTSFVGYIESDISSILQSSNGALTSFYDFDLNGQTFVVNATAFFGNGFISYLKVYNTNPNNNLLLSNVNVDQFISQPGVANALFVLEIQGTTSIAQFHGQNVQVFITGEGILDFSNANVFLGTQAQISAVGSDTALIFNNTQLSGGYVISLASEAVGIIADSTLAIPIYVTDPQTQLRISGNYSVVTQIEVVNGANMVMSDGQLYLSNYLYVWAASDCLLNLTTLVSDQTKTPIFAKQGFRFSRDSKLAVQSQSKGIALGTDYYAFVSPATISLTEFDYYPSNPNVPATMKIAYINTIEYVVFSFSSK</sequence>
<keyword evidence="3" id="KW-1185">Reference proteome</keyword>